<sequence length="100" mass="10457">MGHADALTASLVGSSGARGRTCIRKCKVTSKKFSVLPRASLGQQSSVSGLLRHIFVYFLGPNPKGRPETSACSQHNQGVGRGQSQSHVNIASCTDSAAFP</sequence>
<organism evidence="2">
    <name type="scientific">Pyrodinium bahamense</name>
    <dbReference type="NCBI Taxonomy" id="73915"/>
    <lineage>
        <taxon>Eukaryota</taxon>
        <taxon>Sar</taxon>
        <taxon>Alveolata</taxon>
        <taxon>Dinophyceae</taxon>
        <taxon>Gonyaulacales</taxon>
        <taxon>Pyrocystaceae</taxon>
        <taxon>Pyrodinium</taxon>
    </lineage>
</organism>
<dbReference type="EMBL" id="HBEG01040496">
    <property type="protein sequence ID" value="CAD8380301.1"/>
    <property type="molecule type" value="Transcribed_RNA"/>
</dbReference>
<reference evidence="2" key="1">
    <citation type="submission" date="2021-01" db="EMBL/GenBank/DDBJ databases">
        <authorList>
            <person name="Corre E."/>
            <person name="Pelletier E."/>
            <person name="Niang G."/>
            <person name="Scheremetjew M."/>
            <person name="Finn R."/>
            <person name="Kale V."/>
            <person name="Holt S."/>
            <person name="Cochrane G."/>
            <person name="Meng A."/>
            <person name="Brown T."/>
            <person name="Cohen L."/>
        </authorList>
    </citation>
    <scope>NUCLEOTIDE SEQUENCE</scope>
    <source>
        <strain evidence="2">Pbaha01</strain>
    </source>
</reference>
<proteinExistence type="predicted"/>
<gene>
    <name evidence="2" type="ORF">PBAH0796_LOCUS24739</name>
</gene>
<evidence type="ECO:0000313" key="2">
    <source>
        <dbReference type="EMBL" id="CAD8380301.1"/>
    </source>
</evidence>
<name>A0A7S0B125_9DINO</name>
<dbReference type="AlphaFoldDB" id="A0A7S0B125"/>
<feature type="region of interest" description="Disordered" evidence="1">
    <location>
        <begin position="65"/>
        <end position="100"/>
    </location>
</feature>
<evidence type="ECO:0000256" key="1">
    <source>
        <dbReference type="SAM" id="MobiDB-lite"/>
    </source>
</evidence>
<feature type="compositionally biased region" description="Polar residues" evidence="1">
    <location>
        <begin position="70"/>
        <end position="100"/>
    </location>
</feature>
<accession>A0A7S0B125</accession>
<protein>
    <submittedName>
        <fullName evidence="2">Uncharacterized protein</fullName>
    </submittedName>
</protein>